<dbReference type="InterPro" id="IPR000873">
    <property type="entry name" value="AMP-dep_synth/lig_dom"/>
</dbReference>
<dbReference type="CDD" id="cd05936">
    <property type="entry name" value="FC-FACS_FadD_like"/>
    <property type="match status" value="1"/>
</dbReference>
<dbReference type="InterPro" id="IPR045851">
    <property type="entry name" value="AMP-bd_C_sf"/>
</dbReference>
<dbReference type="InterPro" id="IPR020845">
    <property type="entry name" value="AMP-binding_CS"/>
</dbReference>
<dbReference type="AlphaFoldDB" id="A0A5M9P2S8"/>
<dbReference type="PANTHER" id="PTHR43767:SF1">
    <property type="entry name" value="NONRIBOSOMAL PEPTIDE SYNTHASE PES1 (EUROFUNG)-RELATED"/>
    <property type="match status" value="1"/>
</dbReference>
<evidence type="ECO:0000256" key="1">
    <source>
        <dbReference type="ARBA" id="ARBA00006432"/>
    </source>
</evidence>
<sequence>MHNLAVNLERSASLFPTKAALRMGADEVSFAQLEQLAGKVAANLKRLGLNKGDKVALSCPNVTYFPIAYYGILKAGCVVVPLNVLFKAREIAYHLNDSDAKAYLCFEGTDDLPIGRYGLQAFEQANNCEYFVSMPLPSGSDACSTETAEKKEIMTDWLRQPLEPFESIACHGDDTAVILYTSGTTGQPKGAELSHTNMQTNAMSSQYLMRLEYSDTTMATLPLFHSFGQTVMMNASVLTGSTMVLIPRFEPSLVIEQIISHKVSVFAGVPTMYIALLRAGEESPDTSENTSKRSEQVKHSLRLGVSGGASMPLEVIRQFESRFELPILEGYGLSETAPVATFNHIDGDRLSGSVGQPLCGHLIKITDVQGKSVAMGELGEVCIKSPSVMKGYYQRPEATAEAIRDGWFLTGDIGRVDENGNLFIVDRVKDMIIRGGYNVYPREIEEVLMCHPDVEMVAVVGEHHEQLGEEIHAHVVLHEHTQCDSKALMAWCREQLADYKYPRKVFIRSALPMTATGKILKRELHPLEVGEAING</sequence>
<evidence type="ECO:0000256" key="2">
    <source>
        <dbReference type="ARBA" id="ARBA00022598"/>
    </source>
</evidence>
<dbReference type="InterPro" id="IPR025110">
    <property type="entry name" value="AMP-bd_C"/>
</dbReference>
<comment type="caution">
    <text evidence="5">The sequence shown here is derived from an EMBL/GenBank/DDBJ whole genome shotgun (WGS) entry which is preliminary data.</text>
</comment>
<name>A0A5M9P2S8_9VIBR</name>
<dbReference type="EMBL" id="VXJS01000002">
    <property type="protein sequence ID" value="KAA8679557.1"/>
    <property type="molecule type" value="Genomic_DNA"/>
</dbReference>
<evidence type="ECO:0000313" key="5">
    <source>
        <dbReference type="EMBL" id="KAA8679557.1"/>
    </source>
</evidence>
<keyword evidence="2 5" id="KW-0436">Ligase</keyword>
<gene>
    <name evidence="5" type="ORF">F4W18_04850</name>
</gene>
<reference evidence="5 6" key="1">
    <citation type="submission" date="2019-09" db="EMBL/GenBank/DDBJ databases">
        <title>Draft genome sequence of various Type strains from the CCUG.</title>
        <authorList>
            <person name="Pineiro-Iglesias B."/>
            <person name="Tunovic T."/>
            <person name="Unosson C."/>
            <person name="Inganas E."/>
            <person name="Ohlen M."/>
            <person name="Cardew S."/>
            <person name="Jensie-Markopoulos S."/>
            <person name="Salva-Serra F."/>
            <person name="Jaen-Luchoro D."/>
            <person name="Karlsson R."/>
            <person name="Svensson-Stadler L."/>
            <person name="Chun J."/>
            <person name="Moore E."/>
        </authorList>
    </citation>
    <scope>NUCLEOTIDE SEQUENCE [LARGE SCALE GENOMIC DNA]</scope>
    <source>
        <strain evidence="5 6">CCUG 56969T</strain>
    </source>
</reference>
<proteinExistence type="inferred from homology"/>
<dbReference type="Pfam" id="PF00501">
    <property type="entry name" value="AMP-binding"/>
    <property type="match status" value="1"/>
</dbReference>
<comment type="similarity">
    <text evidence="1">Belongs to the ATP-dependent AMP-binding enzyme family.</text>
</comment>
<evidence type="ECO:0000313" key="6">
    <source>
        <dbReference type="Proteomes" id="UP000322521"/>
    </source>
</evidence>
<dbReference type="FunFam" id="3.30.300.30:FF:000008">
    <property type="entry name" value="2,3-dihydroxybenzoate-AMP ligase"/>
    <property type="match status" value="1"/>
</dbReference>
<dbReference type="OrthoDB" id="9803968at2"/>
<feature type="domain" description="AMP-dependent synthetase/ligase" evidence="3">
    <location>
        <begin position="8"/>
        <end position="393"/>
    </location>
</feature>
<dbReference type="Proteomes" id="UP000322521">
    <property type="component" value="Unassembled WGS sequence"/>
</dbReference>
<dbReference type="Gene3D" id="3.30.300.30">
    <property type="match status" value="1"/>
</dbReference>
<dbReference type="PROSITE" id="PS00455">
    <property type="entry name" value="AMP_BINDING"/>
    <property type="match status" value="1"/>
</dbReference>
<accession>A0A5M9P2S8</accession>
<organism evidence="5 6">
    <name type="scientific">Vibrio gigantis</name>
    <dbReference type="NCBI Taxonomy" id="296199"/>
    <lineage>
        <taxon>Bacteria</taxon>
        <taxon>Pseudomonadati</taxon>
        <taxon>Pseudomonadota</taxon>
        <taxon>Gammaproteobacteria</taxon>
        <taxon>Vibrionales</taxon>
        <taxon>Vibrionaceae</taxon>
        <taxon>Vibrio</taxon>
    </lineage>
</organism>
<feature type="domain" description="AMP-binding enzyme C-terminal" evidence="4">
    <location>
        <begin position="443"/>
        <end position="518"/>
    </location>
</feature>
<dbReference type="SUPFAM" id="SSF56801">
    <property type="entry name" value="Acetyl-CoA synthetase-like"/>
    <property type="match status" value="1"/>
</dbReference>
<dbReference type="InterPro" id="IPR050237">
    <property type="entry name" value="ATP-dep_AMP-bd_enzyme"/>
</dbReference>
<dbReference type="InterPro" id="IPR042099">
    <property type="entry name" value="ANL_N_sf"/>
</dbReference>
<evidence type="ECO:0000259" key="3">
    <source>
        <dbReference type="Pfam" id="PF00501"/>
    </source>
</evidence>
<dbReference type="RefSeq" id="WP_086714054.1">
    <property type="nucleotide sequence ID" value="NZ_AP025493.1"/>
</dbReference>
<dbReference type="GO" id="GO:0016878">
    <property type="term" value="F:acid-thiol ligase activity"/>
    <property type="evidence" value="ECO:0007669"/>
    <property type="project" value="UniProtKB-ARBA"/>
</dbReference>
<evidence type="ECO:0000259" key="4">
    <source>
        <dbReference type="Pfam" id="PF13193"/>
    </source>
</evidence>
<dbReference type="Pfam" id="PF13193">
    <property type="entry name" value="AMP-binding_C"/>
    <property type="match status" value="1"/>
</dbReference>
<keyword evidence="6" id="KW-1185">Reference proteome</keyword>
<dbReference type="Gene3D" id="3.40.50.12780">
    <property type="entry name" value="N-terminal domain of ligase-like"/>
    <property type="match status" value="1"/>
</dbReference>
<protein>
    <submittedName>
        <fullName evidence="5">Long-chain fatty acid--CoA ligase</fullName>
    </submittedName>
</protein>
<dbReference type="PANTHER" id="PTHR43767">
    <property type="entry name" value="LONG-CHAIN-FATTY-ACID--COA LIGASE"/>
    <property type="match status" value="1"/>
</dbReference>